<gene>
    <name evidence="7" type="ORF">ACFQFQ_07280</name>
</gene>
<feature type="domain" description="Glycosyltransferase 2-like" evidence="6">
    <location>
        <begin position="5"/>
        <end position="146"/>
    </location>
</feature>
<dbReference type="SUPFAM" id="SSF53448">
    <property type="entry name" value="Nucleotide-diphospho-sugar transferases"/>
    <property type="match status" value="1"/>
</dbReference>
<dbReference type="Pfam" id="PF00535">
    <property type="entry name" value="Glycos_transf_2"/>
    <property type="match status" value="1"/>
</dbReference>
<evidence type="ECO:0000256" key="3">
    <source>
        <dbReference type="ARBA" id="ARBA00022676"/>
    </source>
</evidence>
<dbReference type="GO" id="GO:0016757">
    <property type="term" value="F:glycosyltransferase activity"/>
    <property type="evidence" value="ECO:0007669"/>
    <property type="project" value="UniProtKB-KW"/>
</dbReference>
<evidence type="ECO:0000256" key="1">
    <source>
        <dbReference type="ARBA" id="ARBA00004236"/>
    </source>
</evidence>
<evidence type="ECO:0000256" key="2">
    <source>
        <dbReference type="ARBA" id="ARBA00022475"/>
    </source>
</evidence>
<keyword evidence="8" id="KW-1185">Reference proteome</keyword>
<name>A0ABW2B198_9RHOB</name>
<evidence type="ECO:0000313" key="7">
    <source>
        <dbReference type="EMBL" id="MFC6759337.1"/>
    </source>
</evidence>
<dbReference type="Proteomes" id="UP001596353">
    <property type="component" value="Unassembled WGS sequence"/>
</dbReference>
<evidence type="ECO:0000313" key="8">
    <source>
        <dbReference type="Proteomes" id="UP001596353"/>
    </source>
</evidence>
<evidence type="ECO:0000259" key="6">
    <source>
        <dbReference type="Pfam" id="PF00535"/>
    </source>
</evidence>
<dbReference type="PANTHER" id="PTHR43646">
    <property type="entry name" value="GLYCOSYLTRANSFERASE"/>
    <property type="match status" value="1"/>
</dbReference>
<organism evidence="7 8">
    <name type="scientific">Sulfitobacter porphyrae</name>
    <dbReference type="NCBI Taxonomy" id="1246864"/>
    <lineage>
        <taxon>Bacteria</taxon>
        <taxon>Pseudomonadati</taxon>
        <taxon>Pseudomonadota</taxon>
        <taxon>Alphaproteobacteria</taxon>
        <taxon>Rhodobacterales</taxon>
        <taxon>Roseobacteraceae</taxon>
        <taxon>Sulfitobacter</taxon>
    </lineage>
</organism>
<evidence type="ECO:0000256" key="4">
    <source>
        <dbReference type="ARBA" id="ARBA00022679"/>
    </source>
</evidence>
<dbReference type="InterPro" id="IPR029044">
    <property type="entry name" value="Nucleotide-diphossugar_trans"/>
</dbReference>
<keyword evidence="4 7" id="KW-0808">Transferase</keyword>
<reference evidence="8" key="1">
    <citation type="journal article" date="2019" name="Int. J. Syst. Evol. Microbiol.">
        <title>The Global Catalogue of Microorganisms (GCM) 10K type strain sequencing project: providing services to taxonomists for standard genome sequencing and annotation.</title>
        <authorList>
            <consortium name="The Broad Institute Genomics Platform"/>
            <consortium name="The Broad Institute Genome Sequencing Center for Infectious Disease"/>
            <person name="Wu L."/>
            <person name="Ma J."/>
        </authorList>
    </citation>
    <scope>NUCLEOTIDE SEQUENCE [LARGE SCALE GENOMIC DNA]</scope>
    <source>
        <strain evidence="8">CCUG 66188</strain>
    </source>
</reference>
<dbReference type="PANTHER" id="PTHR43646:SF2">
    <property type="entry name" value="GLYCOSYLTRANSFERASE 2-LIKE DOMAIN-CONTAINING PROTEIN"/>
    <property type="match status" value="1"/>
</dbReference>
<dbReference type="EMBL" id="JBHSWG010000001">
    <property type="protein sequence ID" value="MFC6759337.1"/>
    <property type="molecule type" value="Genomic_DNA"/>
</dbReference>
<comment type="caution">
    <text evidence="7">The sequence shown here is derived from an EMBL/GenBank/DDBJ whole genome shotgun (WGS) entry which is preliminary data.</text>
</comment>
<evidence type="ECO:0000256" key="5">
    <source>
        <dbReference type="ARBA" id="ARBA00023136"/>
    </source>
</evidence>
<keyword evidence="3 7" id="KW-0328">Glycosyltransferase</keyword>
<dbReference type="EC" id="2.4.-.-" evidence="7"/>
<dbReference type="Gene3D" id="3.90.550.10">
    <property type="entry name" value="Spore Coat Polysaccharide Biosynthesis Protein SpsA, Chain A"/>
    <property type="match status" value="1"/>
</dbReference>
<protein>
    <submittedName>
        <fullName evidence="7">Glycosyltransferase</fullName>
        <ecNumber evidence="7">2.4.-.-</ecNumber>
    </submittedName>
</protein>
<accession>A0ABW2B198</accession>
<proteinExistence type="predicted"/>
<sequence length="277" mass="29941">MTRTSILIPAHDEAAYLAACLGALLASEEVAGGVEVIVIANGCTDDTAEIARGFAEKAGLKGWHLQVLERAEGNKLGALNAGEAAAAGRVLIYLDADVIVSPPLITQLAEVLDVDAPRYASGRPHVTLRGGGVTGPYTRFWLTTPFMTRGVPGFGVFAMNRAGRARWGDWPDIISDDTYARLNFTPDERVAVPATYDWPMVEGFARLVQVRRRQDLGVAEIESRFPALIANDDPGAGAVPLWRRALADPLGFAAFCTLRIAIHLPILRSKNRWARGR</sequence>
<dbReference type="InterPro" id="IPR001173">
    <property type="entry name" value="Glyco_trans_2-like"/>
</dbReference>
<keyword evidence="2" id="KW-1003">Cell membrane</keyword>
<keyword evidence="5" id="KW-0472">Membrane</keyword>
<comment type="subcellular location">
    <subcellularLocation>
        <location evidence="1">Cell membrane</location>
    </subcellularLocation>
</comment>